<evidence type="ECO:0000313" key="2">
    <source>
        <dbReference type="EMBL" id="PTB17371.1"/>
    </source>
</evidence>
<dbReference type="PROSITE" id="PS51257">
    <property type="entry name" value="PROKAR_LIPOPROTEIN"/>
    <property type="match status" value="1"/>
</dbReference>
<evidence type="ECO:0000313" key="3">
    <source>
        <dbReference type="Proteomes" id="UP000240638"/>
    </source>
</evidence>
<dbReference type="EMBL" id="PYUC01000020">
    <property type="protein sequence ID" value="PTB17371.1"/>
    <property type="molecule type" value="Genomic_DNA"/>
</dbReference>
<sequence>MKLLASLLAVAVLAGCAQLQTDANRHGQPPAQPASTNIVDFVIPADALGARDPQLTEVLGKVGTLAAKQPQATTVVIAALAQDFPYINQAVQRGIPARHGNIVNIENVTTGSCQPYSVQVKPTE</sequence>
<dbReference type="RefSeq" id="WP_107153973.1">
    <property type="nucleotide sequence ID" value="NZ_PYUC01000020.1"/>
</dbReference>
<dbReference type="Proteomes" id="UP000240638">
    <property type="component" value="Unassembled WGS sequence"/>
</dbReference>
<gene>
    <name evidence="2" type="ORF">C9I57_28875</name>
</gene>
<protein>
    <recommendedName>
        <fullName evidence="4">Lipoprotein</fullName>
    </recommendedName>
</protein>
<evidence type="ECO:0000256" key="1">
    <source>
        <dbReference type="SAM" id="SignalP"/>
    </source>
</evidence>
<comment type="caution">
    <text evidence="2">The sequence shown here is derived from an EMBL/GenBank/DDBJ whole genome shotgun (WGS) entry which is preliminary data.</text>
</comment>
<feature type="chain" id="PRO_5015604519" description="Lipoprotein" evidence="1">
    <location>
        <begin position="20"/>
        <end position="124"/>
    </location>
</feature>
<dbReference type="AlphaFoldDB" id="A0A2T3XLI8"/>
<name>A0A2T3XLI8_9BURK</name>
<evidence type="ECO:0008006" key="4">
    <source>
        <dbReference type="Google" id="ProtNLM"/>
    </source>
</evidence>
<organism evidence="2 3">
    <name type="scientific">Trinickia symbiotica</name>
    <dbReference type="NCBI Taxonomy" id="863227"/>
    <lineage>
        <taxon>Bacteria</taxon>
        <taxon>Pseudomonadati</taxon>
        <taxon>Pseudomonadota</taxon>
        <taxon>Betaproteobacteria</taxon>
        <taxon>Burkholderiales</taxon>
        <taxon>Burkholderiaceae</taxon>
        <taxon>Trinickia</taxon>
    </lineage>
</organism>
<feature type="signal peptide" evidence="1">
    <location>
        <begin position="1"/>
        <end position="19"/>
    </location>
</feature>
<reference evidence="2 3" key="1">
    <citation type="submission" date="2018-03" db="EMBL/GenBank/DDBJ databases">
        <title>Whole genome analyses suggest that Burkholderia sensu lato contains two further novel genera in the rhizoxinica-symbiotica group Mycetohabitans gen. nov., and Trinickia gen. nov.: implications for the evolution of diazotrophy and nodulation in the Burkholderiaceae.</title>
        <authorList>
            <person name="Estrada De Los Santos P."/>
            <person name="Palmer M."/>
            <person name="Chavez-Ramirez B."/>
            <person name="Steenkamp E.T."/>
            <person name="Hirsch A.M."/>
            <person name="Manyaka P."/>
            <person name="Maluk M."/>
            <person name="Lafos M."/>
            <person name="Crook M."/>
            <person name="Gross E."/>
            <person name="Simon M.F."/>
            <person name="Bueno Dos Reis Junior F."/>
            <person name="Poole P.S."/>
            <person name="Venter S.N."/>
            <person name="James E.K."/>
        </authorList>
    </citation>
    <scope>NUCLEOTIDE SEQUENCE [LARGE SCALE GENOMIC DNA]</scope>
    <source>
        <strain evidence="2 3">JPY-366</strain>
    </source>
</reference>
<accession>A0A2T3XLI8</accession>
<proteinExistence type="predicted"/>
<keyword evidence="1" id="KW-0732">Signal</keyword>